<protein>
    <submittedName>
        <fullName evidence="1">Uncharacterized protein</fullName>
    </submittedName>
</protein>
<reference evidence="2" key="1">
    <citation type="journal article" date="2023" name="G3 (Bethesda)">
        <title>Genome assembly and association tests identify interacting loci associated with vigor, precocity, and sex in interspecific pistachio rootstocks.</title>
        <authorList>
            <person name="Palmer W."/>
            <person name="Jacygrad E."/>
            <person name="Sagayaradj S."/>
            <person name="Cavanaugh K."/>
            <person name="Han R."/>
            <person name="Bertier L."/>
            <person name="Beede B."/>
            <person name="Kafkas S."/>
            <person name="Golino D."/>
            <person name="Preece J."/>
            <person name="Michelmore R."/>
        </authorList>
    </citation>
    <scope>NUCLEOTIDE SEQUENCE [LARGE SCALE GENOMIC DNA]</scope>
</reference>
<gene>
    <name evidence="1" type="ORF">Pint_34617</name>
</gene>
<organism evidence="1 2">
    <name type="scientific">Pistacia integerrima</name>
    <dbReference type="NCBI Taxonomy" id="434235"/>
    <lineage>
        <taxon>Eukaryota</taxon>
        <taxon>Viridiplantae</taxon>
        <taxon>Streptophyta</taxon>
        <taxon>Embryophyta</taxon>
        <taxon>Tracheophyta</taxon>
        <taxon>Spermatophyta</taxon>
        <taxon>Magnoliopsida</taxon>
        <taxon>eudicotyledons</taxon>
        <taxon>Gunneridae</taxon>
        <taxon>Pentapetalae</taxon>
        <taxon>rosids</taxon>
        <taxon>malvids</taxon>
        <taxon>Sapindales</taxon>
        <taxon>Anacardiaceae</taxon>
        <taxon>Pistacia</taxon>
    </lineage>
</organism>
<accession>A0ACC0X7A0</accession>
<dbReference type="Proteomes" id="UP001163603">
    <property type="component" value="Chromosome 14"/>
</dbReference>
<evidence type="ECO:0000313" key="2">
    <source>
        <dbReference type="Proteomes" id="UP001163603"/>
    </source>
</evidence>
<sequence>MPNTKGSHQIFKYCSKQNNKEMKSIFAFLILFSLLLIGCSPSYARKEPGEYWKSLMKEQPMPKAIKDLLHQDSEARKIDHFAKDFDVNPNVIIYHSHSEPNQGKPEEKSLVTHNNSKKG</sequence>
<name>A0ACC0X7A0_9ROSI</name>
<evidence type="ECO:0000313" key="1">
    <source>
        <dbReference type="EMBL" id="KAJ0010940.1"/>
    </source>
</evidence>
<comment type="caution">
    <text evidence="1">The sequence shown here is derived from an EMBL/GenBank/DDBJ whole genome shotgun (WGS) entry which is preliminary data.</text>
</comment>
<keyword evidence="2" id="KW-1185">Reference proteome</keyword>
<proteinExistence type="predicted"/>
<dbReference type="EMBL" id="CM047749">
    <property type="protein sequence ID" value="KAJ0010940.1"/>
    <property type="molecule type" value="Genomic_DNA"/>
</dbReference>